<dbReference type="InterPro" id="IPR025943">
    <property type="entry name" value="Sigma_54_int_dom_ATP-bd_2"/>
</dbReference>
<dbReference type="SUPFAM" id="SSF46689">
    <property type="entry name" value="Homeodomain-like"/>
    <property type="match status" value="1"/>
</dbReference>
<dbReference type="InterPro" id="IPR030828">
    <property type="entry name" value="HTH_TyrR"/>
</dbReference>
<dbReference type="InterPro" id="IPR009057">
    <property type="entry name" value="Homeodomain-like_sf"/>
</dbReference>
<dbReference type="Pfam" id="PF25601">
    <property type="entry name" value="AAA_lid_14"/>
    <property type="match status" value="1"/>
</dbReference>
<evidence type="ECO:0000256" key="4">
    <source>
        <dbReference type="ARBA" id="ARBA00023015"/>
    </source>
</evidence>
<dbReference type="PROSITE" id="PS00675">
    <property type="entry name" value="SIGMA54_INTERACT_1"/>
    <property type="match status" value="1"/>
</dbReference>
<feature type="domain" description="PAC" evidence="10">
    <location>
        <begin position="141"/>
        <end position="193"/>
    </location>
</feature>
<dbReference type="CDD" id="cd00130">
    <property type="entry name" value="PAS"/>
    <property type="match status" value="1"/>
</dbReference>
<keyword evidence="4" id="KW-0805">Transcription regulation</keyword>
<evidence type="ECO:0000313" key="12">
    <source>
        <dbReference type="Proteomes" id="UP001558534"/>
    </source>
</evidence>
<dbReference type="InterPro" id="IPR003593">
    <property type="entry name" value="AAA+_ATPase"/>
</dbReference>
<dbReference type="Proteomes" id="UP001558534">
    <property type="component" value="Unassembled WGS sequence"/>
</dbReference>
<dbReference type="Gene3D" id="3.30.450.20">
    <property type="entry name" value="PAS domain"/>
    <property type="match status" value="1"/>
</dbReference>
<evidence type="ECO:0000259" key="9">
    <source>
        <dbReference type="PROSITE" id="PS50045"/>
    </source>
</evidence>
<dbReference type="InterPro" id="IPR035965">
    <property type="entry name" value="PAS-like_dom_sf"/>
</dbReference>
<keyword evidence="2" id="KW-0058">Aromatic hydrocarbons catabolism</keyword>
<evidence type="ECO:0000256" key="6">
    <source>
        <dbReference type="ARBA" id="ARBA00023163"/>
    </source>
</evidence>
<dbReference type="Pfam" id="PF18024">
    <property type="entry name" value="HTH_50"/>
    <property type="match status" value="1"/>
</dbReference>
<dbReference type="Pfam" id="PF00158">
    <property type="entry name" value="Sigma54_activat"/>
    <property type="match status" value="1"/>
</dbReference>
<keyword evidence="8" id="KW-0175">Coiled coil</keyword>
<dbReference type="PROSITE" id="PS50113">
    <property type="entry name" value="PAC"/>
    <property type="match status" value="1"/>
</dbReference>
<proteinExistence type="predicted"/>
<protein>
    <recommendedName>
        <fullName evidence="7">HTH-type transcriptional regulatory protein TyrR</fullName>
    </recommendedName>
</protein>
<dbReference type="Gene3D" id="1.10.8.60">
    <property type="match status" value="1"/>
</dbReference>
<keyword evidence="3" id="KW-0067">ATP-binding</keyword>
<dbReference type="InterPro" id="IPR025944">
    <property type="entry name" value="Sigma_54_int_dom_CS"/>
</dbReference>
<dbReference type="Gene3D" id="1.10.10.60">
    <property type="entry name" value="Homeodomain-like"/>
    <property type="match status" value="1"/>
</dbReference>
<evidence type="ECO:0000256" key="7">
    <source>
        <dbReference type="ARBA" id="ARBA00029500"/>
    </source>
</evidence>
<evidence type="ECO:0000256" key="1">
    <source>
        <dbReference type="ARBA" id="ARBA00022741"/>
    </source>
</evidence>
<dbReference type="EMBL" id="JBFRHK010000002">
    <property type="protein sequence ID" value="MEX3744262.1"/>
    <property type="molecule type" value="Genomic_DNA"/>
</dbReference>
<keyword evidence="1" id="KW-0547">Nucleotide-binding</keyword>
<sequence length="548" mass="61910">MSITELHKEEHFFIVKNEEVMIKSDIQRELLEKIIKQYQKGTETFEVEGYFIHVLETSQGSLFHVKPFIQYSHIDFMNPLSIKVLNSISDGVTVCDCDGKILFQNDNDIEIVGIDLMGRYAKDVIAEGLMSDSISMKVIESKEKVTILQTFINGKCFLVSGKPIFDEHGELQYVVAITRDMTQLKLLEKEVKNLEVQNENFKNKLQALHKKESVKSSLIAVSSAMMQVVKRVMRIAEVDSTVLIGGESGVGKEEITKLIHANSRRNDKQILTINCSAIPENLLESELFGYEAGAFTGAARGGKAGLFEIASGGTVFLDEIGEMPLLLQAKLLRVLQESEVQRIGSGKPIPIDVRIIAATNRNLAEMVRQGEFREDLYYRLNIIPIEIPPLRQRRQDIIPLVNRFLAVIGEKYGIHRTIDSSAMKILESHDWPGNVRQLKNMVERICLLATQPEITVYIVQQELDSNPTIARDLENSVQIQNIQETVINPKFSGTLKEQVAAFEKQIIKEALSKYPSIRQAAKSLGCDQSTLVRKIQKFQLTRQISYKD</sequence>
<dbReference type="InterPro" id="IPR058031">
    <property type="entry name" value="AAA_lid_NorR"/>
</dbReference>
<feature type="coiled-coil region" evidence="8">
    <location>
        <begin position="177"/>
        <end position="211"/>
    </location>
</feature>
<dbReference type="CDD" id="cd00009">
    <property type="entry name" value="AAA"/>
    <property type="match status" value="1"/>
</dbReference>
<name>A0ABV3VTM5_9BACI</name>
<dbReference type="RefSeq" id="WP_368635283.1">
    <property type="nucleotide sequence ID" value="NZ_JBFRHK010000002.1"/>
</dbReference>
<organism evidence="11 12">
    <name type="scientific">Lysinibacillus xylanilyticus</name>
    <dbReference type="NCBI Taxonomy" id="582475"/>
    <lineage>
        <taxon>Bacteria</taxon>
        <taxon>Bacillati</taxon>
        <taxon>Bacillota</taxon>
        <taxon>Bacilli</taxon>
        <taxon>Bacillales</taxon>
        <taxon>Bacillaceae</taxon>
        <taxon>Lysinibacillus</taxon>
    </lineage>
</organism>
<dbReference type="Gene3D" id="3.40.50.300">
    <property type="entry name" value="P-loop containing nucleotide triphosphate hydrolases"/>
    <property type="match status" value="1"/>
</dbReference>
<comment type="caution">
    <text evidence="11">The sequence shown here is derived from an EMBL/GenBank/DDBJ whole genome shotgun (WGS) entry which is preliminary data.</text>
</comment>
<dbReference type="InterPro" id="IPR000700">
    <property type="entry name" value="PAS-assoc_C"/>
</dbReference>
<dbReference type="InterPro" id="IPR002078">
    <property type="entry name" value="Sigma_54_int"/>
</dbReference>
<dbReference type="InterPro" id="IPR027417">
    <property type="entry name" value="P-loop_NTPase"/>
</dbReference>
<dbReference type="InterPro" id="IPR000014">
    <property type="entry name" value="PAS"/>
</dbReference>
<dbReference type="SMART" id="SM00382">
    <property type="entry name" value="AAA"/>
    <property type="match status" value="1"/>
</dbReference>
<gene>
    <name evidence="11" type="ORF">AB1300_03865</name>
</gene>
<accession>A0ABV3VTM5</accession>
<dbReference type="PROSITE" id="PS00688">
    <property type="entry name" value="SIGMA54_INTERACT_3"/>
    <property type="match status" value="1"/>
</dbReference>
<reference evidence="11 12" key="1">
    <citation type="submission" date="2024-07" db="EMBL/GenBank/DDBJ databases">
        <title>Characterization of a bacterium isolated from hydrolysated instant sea cucumber by whole-genome sequencing and metabolomics.</title>
        <authorList>
            <person name="Luo X."/>
            <person name="Zhang Z."/>
            <person name="Zheng Z."/>
            <person name="Zhang W."/>
            <person name="Ming T."/>
            <person name="Jiao L."/>
            <person name="Su X."/>
            <person name="Kong F."/>
            <person name="Xu J."/>
        </authorList>
    </citation>
    <scope>NUCLEOTIDE SEQUENCE [LARGE SCALE GENOMIC DNA]</scope>
    <source>
        <strain evidence="11 12">XL-2024</strain>
    </source>
</reference>
<dbReference type="PANTHER" id="PTHR32071">
    <property type="entry name" value="TRANSCRIPTIONAL REGULATORY PROTEIN"/>
    <property type="match status" value="1"/>
</dbReference>
<evidence type="ECO:0000259" key="10">
    <source>
        <dbReference type="PROSITE" id="PS50113"/>
    </source>
</evidence>
<dbReference type="PROSITE" id="PS50045">
    <property type="entry name" value="SIGMA54_INTERACT_4"/>
    <property type="match status" value="1"/>
</dbReference>
<evidence type="ECO:0000256" key="5">
    <source>
        <dbReference type="ARBA" id="ARBA00023125"/>
    </source>
</evidence>
<dbReference type="PANTHER" id="PTHR32071:SF57">
    <property type="entry name" value="C4-DICARBOXYLATE TRANSPORT TRANSCRIPTIONAL REGULATORY PROTEIN DCTD"/>
    <property type="match status" value="1"/>
</dbReference>
<dbReference type="SUPFAM" id="SSF55785">
    <property type="entry name" value="PYP-like sensor domain (PAS domain)"/>
    <property type="match status" value="1"/>
</dbReference>
<dbReference type="PROSITE" id="PS00676">
    <property type="entry name" value="SIGMA54_INTERACT_2"/>
    <property type="match status" value="1"/>
</dbReference>
<evidence type="ECO:0000256" key="2">
    <source>
        <dbReference type="ARBA" id="ARBA00022797"/>
    </source>
</evidence>
<keyword evidence="5" id="KW-0238">DNA-binding</keyword>
<evidence type="ECO:0000256" key="8">
    <source>
        <dbReference type="SAM" id="Coils"/>
    </source>
</evidence>
<feature type="domain" description="Sigma-54 factor interaction" evidence="9">
    <location>
        <begin position="218"/>
        <end position="447"/>
    </location>
</feature>
<evidence type="ECO:0000256" key="3">
    <source>
        <dbReference type="ARBA" id="ARBA00022840"/>
    </source>
</evidence>
<evidence type="ECO:0000313" key="11">
    <source>
        <dbReference type="EMBL" id="MEX3744262.1"/>
    </source>
</evidence>
<dbReference type="SUPFAM" id="SSF52540">
    <property type="entry name" value="P-loop containing nucleoside triphosphate hydrolases"/>
    <property type="match status" value="1"/>
</dbReference>
<dbReference type="InterPro" id="IPR025662">
    <property type="entry name" value="Sigma_54_int_dom_ATP-bd_1"/>
</dbReference>
<keyword evidence="12" id="KW-1185">Reference proteome</keyword>
<keyword evidence="6" id="KW-0804">Transcription</keyword>